<dbReference type="PANTHER" id="PTHR34836">
    <property type="entry name" value="OS06G0188250 PROTEIN"/>
    <property type="match status" value="1"/>
</dbReference>
<keyword evidence="4 13" id="KW-1133">Transmembrane helix</keyword>
<feature type="compositionally biased region" description="Polar residues" evidence="12">
    <location>
        <begin position="774"/>
        <end position="787"/>
    </location>
</feature>
<feature type="signal peptide" evidence="14">
    <location>
        <begin position="1"/>
        <end position="25"/>
    </location>
</feature>
<evidence type="ECO:0000256" key="11">
    <source>
        <dbReference type="PROSITE-ProRule" id="PRU00277"/>
    </source>
</evidence>
<feature type="region of interest" description="Disordered" evidence="12">
    <location>
        <begin position="764"/>
        <end position="787"/>
    </location>
</feature>
<protein>
    <recommendedName>
        <fullName evidence="11">peptidylprolyl isomerase</fullName>
        <ecNumber evidence="11">5.2.1.8</ecNumber>
    </recommendedName>
</protein>
<dbReference type="SUPFAM" id="SSF53850">
    <property type="entry name" value="Periplasmic binding protein-like II"/>
    <property type="match status" value="1"/>
</dbReference>
<evidence type="ECO:0000313" key="17">
    <source>
        <dbReference type="Proteomes" id="UP000604825"/>
    </source>
</evidence>
<dbReference type="Pfam" id="PF01094">
    <property type="entry name" value="ANF_receptor"/>
    <property type="match status" value="1"/>
</dbReference>
<keyword evidence="8" id="KW-0325">Glycoprotein</keyword>
<sequence length="932" mass="103034">MKIAFLMLLVLSLFLVPDGIHKSLAARPSVVSIGSILRLNSTTGGVSDIAIHAAVDDINSDPTVLNGTTLRVDTRDTNCDDGFLGMVQALQFMETDVVAIIGPQCSPIAHIISYVANELQVPLMSFASDATLSSIQFPYFMRTMPSDLYQMAAVAAVIDYYQWKIVTAIYVDDDYGRNGIAALDDELTARRCKISYKAGFRSNAKKIIWSLVLLSSILVRNPGLKLLSIANSLNMMGNGFVWIATDWLSAYLDANSSVPAETINGMQGVLTVRPHTLKSKMKSNLVSRWSSLSKKYNHSDLRISAYGFYVYDSVWTVARALDAFFDDGGRISFTNDSRLRDETGGTLHLEAMSIFDMGNKLLDKIRNVNFTGVSGQVQFNAQFELIHPAYDIISIIGNGMRTIGFWSNYTRLLSTVLPEDLYSKPPNTSLANEQLYDVIWPGQTAQKPRGWAFPSNAKELKIGVPNRYSFKEFVSQDNATGSMKGYCIDVFTQALSLLPYPVTYRFIPFGNGTKNPNYDELVQMVVDNVQLFDSIFCTYYTASLTSILTVQQLDTSIRGIDDLKDSDYPIGFQVGSFAEEYMVKELNISRSRLKALGSPEEYAENLKLGPKKGGVMAIVDERPYVELFLSTYCKIAVAGSDFTNTGWGFAYPRDSPLQVDLSTAILTLSENGELQRIHDKWLKTGDCSTDNTEFVDSNQLQLDSFMGLFLICGAACVLAVLIYFGITLRQYLRHEQPGSAISVDAGSSTLKCSLRKFISFVDDRQPPPKKKRTMSLSRSSMPTTPMSNRPADGLKYYDLIEGKGPIAEKGSTVQVHFDCIYRGITAVSSRESKLLAGNRSIAQPYEFTVGSLPGKERKRDFADNANGLYSAQAAPKPPAAMYTITEGMKVGERRVIVPPELGYGKRGMSEIPPDAPFELDIELLKVISPAEK</sequence>
<dbReference type="OrthoDB" id="5984008at2759"/>
<feature type="chain" id="PRO_5032943754" description="peptidylprolyl isomerase" evidence="14">
    <location>
        <begin position="26"/>
        <end position="932"/>
    </location>
</feature>
<dbReference type="SMART" id="SM00079">
    <property type="entry name" value="PBPe"/>
    <property type="match status" value="1"/>
</dbReference>
<evidence type="ECO:0000256" key="7">
    <source>
        <dbReference type="ARBA" id="ARBA00023170"/>
    </source>
</evidence>
<dbReference type="Gene3D" id="3.40.190.10">
    <property type="entry name" value="Periplasmic binding protein-like II"/>
    <property type="match status" value="3"/>
</dbReference>
<comment type="caution">
    <text evidence="16">The sequence shown here is derived from an EMBL/GenBank/DDBJ whole genome shotgun (WGS) entry which is preliminary data.</text>
</comment>
<dbReference type="FunFam" id="3.40.190.10:FF:000175">
    <property type="entry name" value="Glutamate receptor"/>
    <property type="match status" value="1"/>
</dbReference>
<dbReference type="InterPro" id="IPR046357">
    <property type="entry name" value="PPIase_dom_sf"/>
</dbReference>
<accession>A0A811Q8B9</accession>
<evidence type="ECO:0000256" key="8">
    <source>
        <dbReference type="ARBA" id="ARBA00023180"/>
    </source>
</evidence>
<evidence type="ECO:0000256" key="3">
    <source>
        <dbReference type="ARBA" id="ARBA00022692"/>
    </source>
</evidence>
<keyword evidence="5" id="KW-0406">Ion transport</keyword>
<evidence type="ECO:0000256" key="9">
    <source>
        <dbReference type="ARBA" id="ARBA00023286"/>
    </source>
</evidence>
<dbReference type="PANTHER" id="PTHR34836:SF7">
    <property type="entry name" value="RECEPTOR LIGAND BINDING REGION DOMAIN-CONTAINING PROTEIN"/>
    <property type="match status" value="1"/>
</dbReference>
<evidence type="ECO:0000256" key="2">
    <source>
        <dbReference type="ARBA" id="ARBA00022448"/>
    </source>
</evidence>
<comment type="catalytic activity">
    <reaction evidence="11">
        <text>[protein]-peptidylproline (omega=180) = [protein]-peptidylproline (omega=0)</text>
        <dbReference type="Rhea" id="RHEA:16237"/>
        <dbReference type="Rhea" id="RHEA-COMP:10747"/>
        <dbReference type="Rhea" id="RHEA-COMP:10748"/>
        <dbReference type="ChEBI" id="CHEBI:83833"/>
        <dbReference type="ChEBI" id="CHEBI:83834"/>
        <dbReference type="EC" id="5.2.1.8"/>
    </reaction>
</comment>
<dbReference type="SUPFAM" id="SSF54534">
    <property type="entry name" value="FKBP-like"/>
    <property type="match status" value="1"/>
</dbReference>
<name>A0A811Q8B9_9POAL</name>
<dbReference type="InterPro" id="IPR028082">
    <property type="entry name" value="Peripla_BP_I"/>
</dbReference>
<evidence type="ECO:0000313" key="16">
    <source>
        <dbReference type="EMBL" id="CAD6252158.1"/>
    </source>
</evidence>
<keyword evidence="11" id="KW-0413">Isomerase</keyword>
<dbReference type="Gene3D" id="3.10.50.40">
    <property type="match status" value="1"/>
</dbReference>
<evidence type="ECO:0000256" key="5">
    <source>
        <dbReference type="ARBA" id="ARBA00023065"/>
    </source>
</evidence>
<keyword evidence="9" id="KW-1071">Ligand-gated ion channel</keyword>
<proteinExistence type="predicted"/>
<dbReference type="FunFam" id="3.10.50.40:FF:000036">
    <property type="entry name" value="Peptidylprolyl isomerase"/>
    <property type="match status" value="1"/>
</dbReference>
<feature type="transmembrane region" description="Helical" evidence="13">
    <location>
        <begin position="705"/>
        <end position="726"/>
    </location>
</feature>
<keyword evidence="7" id="KW-0675">Receptor</keyword>
<dbReference type="Pfam" id="PF00254">
    <property type="entry name" value="FKBP_C"/>
    <property type="match status" value="1"/>
</dbReference>
<dbReference type="Proteomes" id="UP000604825">
    <property type="component" value="Unassembled WGS sequence"/>
</dbReference>
<evidence type="ECO:0000256" key="4">
    <source>
        <dbReference type="ARBA" id="ARBA00022989"/>
    </source>
</evidence>
<dbReference type="CDD" id="cd13686">
    <property type="entry name" value="GluR_Plant"/>
    <property type="match status" value="1"/>
</dbReference>
<dbReference type="Gene3D" id="3.40.50.2300">
    <property type="match status" value="2"/>
</dbReference>
<dbReference type="InterPro" id="IPR015683">
    <property type="entry name" value="Ionotropic_Glu_rcpt"/>
</dbReference>
<evidence type="ECO:0000256" key="10">
    <source>
        <dbReference type="ARBA" id="ARBA00023303"/>
    </source>
</evidence>
<feature type="domain" description="PPIase FKBP-type" evidence="15">
    <location>
        <begin position="810"/>
        <end position="927"/>
    </location>
</feature>
<evidence type="ECO:0000256" key="12">
    <source>
        <dbReference type="SAM" id="MobiDB-lite"/>
    </source>
</evidence>
<reference evidence="16" key="1">
    <citation type="submission" date="2020-10" db="EMBL/GenBank/DDBJ databases">
        <authorList>
            <person name="Han B."/>
            <person name="Lu T."/>
            <person name="Zhao Q."/>
            <person name="Huang X."/>
            <person name="Zhao Y."/>
        </authorList>
    </citation>
    <scope>NUCLEOTIDE SEQUENCE</scope>
</reference>
<dbReference type="InterPro" id="IPR001828">
    <property type="entry name" value="ANF_lig-bd_rcpt"/>
</dbReference>
<dbReference type="GO" id="GO:0015276">
    <property type="term" value="F:ligand-gated monoatomic ion channel activity"/>
    <property type="evidence" value="ECO:0007669"/>
    <property type="project" value="InterPro"/>
</dbReference>
<dbReference type="GO" id="GO:0016020">
    <property type="term" value="C:membrane"/>
    <property type="evidence" value="ECO:0007669"/>
    <property type="project" value="UniProtKB-SubCell"/>
</dbReference>
<keyword evidence="14" id="KW-0732">Signal</keyword>
<keyword evidence="17" id="KW-1185">Reference proteome</keyword>
<keyword evidence="2" id="KW-0813">Transport</keyword>
<evidence type="ECO:0000256" key="14">
    <source>
        <dbReference type="SAM" id="SignalP"/>
    </source>
</evidence>
<evidence type="ECO:0000256" key="6">
    <source>
        <dbReference type="ARBA" id="ARBA00023136"/>
    </source>
</evidence>
<evidence type="ECO:0000256" key="1">
    <source>
        <dbReference type="ARBA" id="ARBA00004141"/>
    </source>
</evidence>
<gene>
    <name evidence="16" type="ORF">NCGR_LOCUS35885</name>
</gene>
<keyword evidence="10" id="KW-0407">Ion channel</keyword>
<dbReference type="SUPFAM" id="SSF53822">
    <property type="entry name" value="Periplasmic binding protein-like I"/>
    <property type="match status" value="1"/>
</dbReference>
<organism evidence="16 17">
    <name type="scientific">Miscanthus lutarioriparius</name>
    <dbReference type="NCBI Taxonomy" id="422564"/>
    <lineage>
        <taxon>Eukaryota</taxon>
        <taxon>Viridiplantae</taxon>
        <taxon>Streptophyta</taxon>
        <taxon>Embryophyta</taxon>
        <taxon>Tracheophyta</taxon>
        <taxon>Spermatophyta</taxon>
        <taxon>Magnoliopsida</taxon>
        <taxon>Liliopsida</taxon>
        <taxon>Poales</taxon>
        <taxon>Poaceae</taxon>
        <taxon>PACMAD clade</taxon>
        <taxon>Panicoideae</taxon>
        <taxon>Andropogonodae</taxon>
        <taxon>Andropogoneae</taxon>
        <taxon>Saccharinae</taxon>
        <taxon>Miscanthus</taxon>
    </lineage>
</organism>
<dbReference type="EMBL" id="CAJGYO010000008">
    <property type="protein sequence ID" value="CAD6252158.1"/>
    <property type="molecule type" value="Genomic_DNA"/>
</dbReference>
<dbReference type="InterPro" id="IPR001320">
    <property type="entry name" value="Iontro_rcpt_C"/>
</dbReference>
<keyword evidence="11" id="KW-0697">Rotamase</keyword>
<comment type="subcellular location">
    <subcellularLocation>
        <location evidence="1">Membrane</location>
        <topology evidence="1">Multi-pass membrane protein</topology>
    </subcellularLocation>
</comment>
<evidence type="ECO:0000259" key="15">
    <source>
        <dbReference type="PROSITE" id="PS50059"/>
    </source>
</evidence>
<dbReference type="InterPro" id="IPR001179">
    <property type="entry name" value="PPIase_FKBP_dom"/>
</dbReference>
<dbReference type="GO" id="GO:0003755">
    <property type="term" value="F:peptidyl-prolyl cis-trans isomerase activity"/>
    <property type="evidence" value="ECO:0007669"/>
    <property type="project" value="UniProtKB-KW"/>
</dbReference>
<dbReference type="EC" id="5.2.1.8" evidence="11"/>
<dbReference type="AlphaFoldDB" id="A0A811Q8B9"/>
<dbReference type="PROSITE" id="PS50059">
    <property type="entry name" value="FKBP_PPIASE"/>
    <property type="match status" value="1"/>
</dbReference>
<keyword evidence="6 13" id="KW-0472">Membrane</keyword>
<dbReference type="Pfam" id="PF00060">
    <property type="entry name" value="Lig_chan"/>
    <property type="match status" value="1"/>
</dbReference>
<keyword evidence="3 13" id="KW-0812">Transmembrane</keyword>
<evidence type="ECO:0000256" key="13">
    <source>
        <dbReference type="SAM" id="Phobius"/>
    </source>
</evidence>
<dbReference type="FunFam" id="3.40.50.2300:FF:000081">
    <property type="entry name" value="Glutamate receptor"/>
    <property type="match status" value="1"/>
</dbReference>